<dbReference type="PIRSF" id="PIRSF036659">
    <property type="entry name" value="BdbC"/>
    <property type="match status" value="1"/>
</dbReference>
<dbReference type="HAMAP" id="MF_00287">
    <property type="entry name" value="BdbC"/>
    <property type="match status" value="1"/>
</dbReference>
<keyword evidence="5" id="KW-0249">Electron transport</keyword>
<dbReference type="PANTHER" id="PTHR43469">
    <property type="entry name" value="DISULFIDE FORMATION PROTEIN-RELATED"/>
    <property type="match status" value="1"/>
</dbReference>
<dbReference type="AlphaFoldDB" id="A0A4R4E4C4"/>
<evidence type="ECO:0000256" key="1">
    <source>
        <dbReference type="ARBA" id="ARBA00004141"/>
    </source>
</evidence>
<dbReference type="InterPro" id="IPR012187">
    <property type="entry name" value="Disulphide_bond_form_BdbC"/>
</dbReference>
<evidence type="ECO:0000313" key="14">
    <source>
        <dbReference type="Proteomes" id="UP000295418"/>
    </source>
</evidence>
<organism evidence="13 14">
    <name type="scientific">Paenibacillus albiflavus</name>
    <dbReference type="NCBI Taxonomy" id="2545760"/>
    <lineage>
        <taxon>Bacteria</taxon>
        <taxon>Bacillati</taxon>
        <taxon>Bacillota</taxon>
        <taxon>Bacilli</taxon>
        <taxon>Bacillales</taxon>
        <taxon>Paenibacillaceae</taxon>
        <taxon>Paenibacillus</taxon>
    </lineage>
</organism>
<keyword evidence="9" id="KW-1015">Disulfide bond</keyword>
<comment type="subcellular location">
    <subcellularLocation>
        <location evidence="1">Membrane</location>
        <topology evidence="1">Multi-pass membrane protein</topology>
    </subcellularLocation>
</comment>
<dbReference type="GO" id="GO:0016020">
    <property type="term" value="C:membrane"/>
    <property type="evidence" value="ECO:0007669"/>
    <property type="project" value="UniProtKB-SubCell"/>
</dbReference>
<proteinExistence type="inferred from homology"/>
<keyword evidence="7" id="KW-0560">Oxidoreductase</keyword>
<keyword evidence="8 12" id="KW-0472">Membrane</keyword>
<evidence type="ECO:0000256" key="6">
    <source>
        <dbReference type="ARBA" id="ARBA00022989"/>
    </source>
</evidence>
<keyword evidence="4 12" id="KW-0812">Transmembrane</keyword>
<dbReference type="Gene3D" id="1.20.1550.10">
    <property type="entry name" value="DsbB-like"/>
    <property type="match status" value="1"/>
</dbReference>
<evidence type="ECO:0000256" key="11">
    <source>
        <dbReference type="ARBA" id="ARBA00023284"/>
    </source>
</evidence>
<evidence type="ECO:0000256" key="2">
    <source>
        <dbReference type="ARBA" id="ARBA00007602"/>
    </source>
</evidence>
<keyword evidence="10" id="KW-0143">Chaperone</keyword>
<evidence type="ECO:0000256" key="7">
    <source>
        <dbReference type="ARBA" id="ARBA00023002"/>
    </source>
</evidence>
<dbReference type="NCBIfam" id="NF002849">
    <property type="entry name" value="PRK03113.1"/>
    <property type="match status" value="1"/>
</dbReference>
<keyword evidence="3" id="KW-0813">Transport</keyword>
<dbReference type="Proteomes" id="UP000295418">
    <property type="component" value="Unassembled WGS sequence"/>
</dbReference>
<accession>A0A4R4E4C4</accession>
<sequence>MFEVNRGFRSFILSNGMLMSWIVALVAMLGSLYFSEVLLYEPCKLCWYQRILMYPLVLILTVSILRKDNTQYHYILPFSLIGFCVSSYHYLLQKTDLFKSFSSSCGIVACDSDYINWLGFITIPLLAWTAFLLITIIQIMVWRADRK</sequence>
<keyword evidence="6 12" id="KW-1133">Transmembrane helix</keyword>
<feature type="transmembrane region" description="Helical" evidence="12">
    <location>
        <begin position="47"/>
        <end position="65"/>
    </location>
</feature>
<evidence type="ECO:0000313" key="13">
    <source>
        <dbReference type="EMBL" id="TCZ74309.1"/>
    </source>
</evidence>
<evidence type="ECO:0000256" key="3">
    <source>
        <dbReference type="ARBA" id="ARBA00022448"/>
    </source>
</evidence>
<protein>
    <submittedName>
        <fullName evidence="13">Disulfide bond formation protein B</fullName>
    </submittedName>
</protein>
<dbReference type="SUPFAM" id="SSF158442">
    <property type="entry name" value="DsbB-like"/>
    <property type="match status" value="1"/>
</dbReference>
<evidence type="ECO:0000256" key="4">
    <source>
        <dbReference type="ARBA" id="ARBA00022692"/>
    </source>
</evidence>
<dbReference type="GO" id="GO:0015035">
    <property type="term" value="F:protein-disulfide reductase activity"/>
    <property type="evidence" value="ECO:0007669"/>
    <property type="project" value="InterPro"/>
</dbReference>
<evidence type="ECO:0000256" key="12">
    <source>
        <dbReference type="SAM" id="Phobius"/>
    </source>
</evidence>
<evidence type="ECO:0000256" key="8">
    <source>
        <dbReference type="ARBA" id="ARBA00023136"/>
    </source>
</evidence>
<dbReference type="InterPro" id="IPR003752">
    <property type="entry name" value="DiS_bond_form_DsbB/BdbC"/>
</dbReference>
<comment type="similarity">
    <text evidence="2">Belongs to the DsbB family. BdbC subfamily.</text>
</comment>
<dbReference type="OrthoDB" id="158402at2"/>
<dbReference type="EMBL" id="SKFG01000027">
    <property type="protein sequence ID" value="TCZ74309.1"/>
    <property type="molecule type" value="Genomic_DNA"/>
</dbReference>
<reference evidence="13 14" key="1">
    <citation type="submission" date="2019-03" db="EMBL/GenBank/DDBJ databases">
        <authorList>
            <person name="Kim M.K.M."/>
        </authorList>
    </citation>
    <scope>NUCLEOTIDE SEQUENCE [LARGE SCALE GENOMIC DNA]</scope>
    <source>
        <strain evidence="13 14">18JY21-1</strain>
    </source>
</reference>
<feature type="transmembrane region" description="Helical" evidence="12">
    <location>
        <begin position="117"/>
        <end position="142"/>
    </location>
</feature>
<feature type="transmembrane region" description="Helical" evidence="12">
    <location>
        <begin position="72"/>
        <end position="91"/>
    </location>
</feature>
<name>A0A4R4E4C4_9BACL</name>
<dbReference type="GO" id="GO:0006457">
    <property type="term" value="P:protein folding"/>
    <property type="evidence" value="ECO:0007669"/>
    <property type="project" value="InterPro"/>
</dbReference>
<keyword evidence="14" id="KW-1185">Reference proteome</keyword>
<evidence type="ECO:0000256" key="10">
    <source>
        <dbReference type="ARBA" id="ARBA00023186"/>
    </source>
</evidence>
<dbReference type="PANTHER" id="PTHR43469:SF1">
    <property type="entry name" value="SPBETA PROPHAGE-DERIVED DISULFIDE BOND FORMATION PROTEIN B"/>
    <property type="match status" value="1"/>
</dbReference>
<feature type="transmembrane region" description="Helical" evidence="12">
    <location>
        <begin position="12"/>
        <end position="35"/>
    </location>
</feature>
<dbReference type="Pfam" id="PF02600">
    <property type="entry name" value="DsbB"/>
    <property type="match status" value="1"/>
</dbReference>
<evidence type="ECO:0000256" key="9">
    <source>
        <dbReference type="ARBA" id="ARBA00023157"/>
    </source>
</evidence>
<gene>
    <name evidence="13" type="ORF">E0485_19840</name>
</gene>
<dbReference type="InterPro" id="IPR023380">
    <property type="entry name" value="DsbB-like_sf"/>
</dbReference>
<comment type="caution">
    <text evidence="13">The sequence shown here is derived from an EMBL/GenBank/DDBJ whole genome shotgun (WGS) entry which is preliminary data.</text>
</comment>
<keyword evidence="11" id="KW-0676">Redox-active center</keyword>
<evidence type="ECO:0000256" key="5">
    <source>
        <dbReference type="ARBA" id="ARBA00022982"/>
    </source>
</evidence>